<gene>
    <name evidence="7" type="ORF">PVAG01_08535</name>
</gene>
<dbReference type="PANTHER" id="PTHR10543">
    <property type="entry name" value="BETA-CAROTENE DIOXYGENASE"/>
    <property type="match status" value="1"/>
</dbReference>
<keyword evidence="3" id="KW-0479">Metal-binding</keyword>
<accession>A0ABR4PAC1</accession>
<dbReference type="Proteomes" id="UP001629113">
    <property type="component" value="Unassembled WGS sequence"/>
</dbReference>
<dbReference type="PANTHER" id="PTHR10543:SF89">
    <property type="entry name" value="CAROTENOID 9,10(9',10')-CLEAVAGE DIOXYGENASE 1"/>
    <property type="match status" value="1"/>
</dbReference>
<keyword evidence="6" id="KW-0812">Transmembrane</keyword>
<keyword evidence="6" id="KW-1133">Transmembrane helix</keyword>
<evidence type="ECO:0000256" key="1">
    <source>
        <dbReference type="ARBA" id="ARBA00001954"/>
    </source>
</evidence>
<evidence type="ECO:0000256" key="4">
    <source>
        <dbReference type="ARBA" id="ARBA00023002"/>
    </source>
</evidence>
<sequence>MAVESPEYPPKQVLLLLFGFILADIHLLGIATNRFHVFSLITSPTTVLLFFRLVFMTVAADDEKTLVKLEKPHPYLHGNFAPIHRVQPLTACSYTGRIPSELAGGEYVRNGGNPVTNEDLGRDAHWFDGDGMLSGVAFRRKENGDIQPEFVNQYILTDAYLSTITTPSLRLPILPSIATLVNPASSLMTIIARIFRTIFLVILSNFAGSVQTIKKISVANTGILYHDGRALATCESGPPIRVSLPGLETVGWFNGLTAEGEPAAKEATGTGFGGDGLLSFMKEWTTAHPRIDPSTNELVLFHSTFLAPFVNYSIIPSTRNSASCEDPRRLINAGIPGVKSPKMMHDFGVSLTHTIIMDLPLSLDPRNLARNEPVVSYDPSGRSRFGVFPRWKPEAICWYETNPCCIFHTANTWDEMTINPNTRVLETTAVNMLACRLTSASLVFSAGDIAAPIPKPTSSPVYAQEEEQCRLYYYQFSLQSRENAINHQWALTAIPFEFPSLADSYSMSAARFIYGCSVSDSTFGAALGRAVKIDSLVKVDVETLIARGISDPPALITGCVDTRTVAEVIACNDPHDPIKVFKMPRGVYAQESRFVPRKNAVSEDDGWIIAYVFDEHQLDGRGNAPAGSKSELWIIEAREMKEVVCKITLPQRVPYGLHGNWFSEEEILDQRPIETIRHLPAPRGKTAGSYDSGKHENDGVFMDAWLSVRSWLLEAVG</sequence>
<dbReference type="EMBL" id="JBFCZG010000007">
    <property type="protein sequence ID" value="KAL3420036.1"/>
    <property type="molecule type" value="Genomic_DNA"/>
</dbReference>
<feature type="transmembrane region" description="Helical" evidence="6">
    <location>
        <begin position="37"/>
        <end position="60"/>
    </location>
</feature>
<keyword evidence="8" id="KW-1185">Reference proteome</keyword>
<dbReference type="InterPro" id="IPR004294">
    <property type="entry name" value="Carotenoid_Oase"/>
</dbReference>
<evidence type="ECO:0000313" key="8">
    <source>
        <dbReference type="Proteomes" id="UP001629113"/>
    </source>
</evidence>
<keyword evidence="6" id="KW-0472">Membrane</keyword>
<comment type="caution">
    <text evidence="7">The sequence shown here is derived from an EMBL/GenBank/DDBJ whole genome shotgun (WGS) entry which is preliminary data.</text>
</comment>
<keyword evidence="5" id="KW-0408">Iron</keyword>
<evidence type="ECO:0000256" key="3">
    <source>
        <dbReference type="ARBA" id="ARBA00022723"/>
    </source>
</evidence>
<feature type="transmembrane region" description="Helical" evidence="6">
    <location>
        <begin position="12"/>
        <end position="30"/>
    </location>
</feature>
<evidence type="ECO:0000256" key="2">
    <source>
        <dbReference type="ARBA" id="ARBA00006787"/>
    </source>
</evidence>
<evidence type="ECO:0000313" key="7">
    <source>
        <dbReference type="EMBL" id="KAL3420036.1"/>
    </source>
</evidence>
<proteinExistence type="inferred from homology"/>
<dbReference type="Pfam" id="PF03055">
    <property type="entry name" value="RPE65"/>
    <property type="match status" value="1"/>
</dbReference>
<evidence type="ECO:0000256" key="5">
    <source>
        <dbReference type="ARBA" id="ARBA00023004"/>
    </source>
</evidence>
<comment type="similarity">
    <text evidence="2">Belongs to the carotenoid oxygenase family.</text>
</comment>
<protein>
    <submittedName>
        <fullName evidence="7">Retinal pigment epithelial membrane protein</fullName>
    </submittedName>
</protein>
<comment type="cofactor">
    <cofactor evidence="1">
        <name>Fe(2+)</name>
        <dbReference type="ChEBI" id="CHEBI:29033"/>
    </cofactor>
</comment>
<organism evidence="7 8">
    <name type="scientific">Phlyctema vagabunda</name>
    <dbReference type="NCBI Taxonomy" id="108571"/>
    <lineage>
        <taxon>Eukaryota</taxon>
        <taxon>Fungi</taxon>
        <taxon>Dikarya</taxon>
        <taxon>Ascomycota</taxon>
        <taxon>Pezizomycotina</taxon>
        <taxon>Leotiomycetes</taxon>
        <taxon>Helotiales</taxon>
        <taxon>Dermateaceae</taxon>
        <taxon>Phlyctema</taxon>
    </lineage>
</organism>
<reference evidence="7 8" key="1">
    <citation type="submission" date="2024-06" db="EMBL/GenBank/DDBJ databases">
        <title>Complete genome of Phlyctema vagabunda strain 19-DSS-EL-015.</title>
        <authorList>
            <person name="Fiorenzani C."/>
        </authorList>
    </citation>
    <scope>NUCLEOTIDE SEQUENCE [LARGE SCALE GENOMIC DNA]</scope>
    <source>
        <strain evidence="7 8">19-DSS-EL-015</strain>
    </source>
</reference>
<evidence type="ECO:0000256" key="6">
    <source>
        <dbReference type="SAM" id="Phobius"/>
    </source>
</evidence>
<name>A0ABR4PAC1_9HELO</name>
<keyword evidence="4" id="KW-0560">Oxidoreductase</keyword>